<organism evidence="1 2">
    <name type="scientific">Knipowitschia caucasica</name>
    <name type="common">Caucasian dwarf goby</name>
    <name type="synonym">Pomatoschistus caucasicus</name>
    <dbReference type="NCBI Taxonomy" id="637954"/>
    <lineage>
        <taxon>Eukaryota</taxon>
        <taxon>Metazoa</taxon>
        <taxon>Chordata</taxon>
        <taxon>Craniata</taxon>
        <taxon>Vertebrata</taxon>
        <taxon>Euteleostomi</taxon>
        <taxon>Actinopterygii</taxon>
        <taxon>Neopterygii</taxon>
        <taxon>Teleostei</taxon>
        <taxon>Neoteleostei</taxon>
        <taxon>Acanthomorphata</taxon>
        <taxon>Gobiaria</taxon>
        <taxon>Gobiiformes</taxon>
        <taxon>Gobioidei</taxon>
        <taxon>Gobiidae</taxon>
        <taxon>Gobiinae</taxon>
        <taxon>Knipowitschia</taxon>
    </lineage>
</organism>
<sequence>MTDEHCECSLSCSSSTAPPRCDNLLEPHADHSSPGVLCSCRPYWSLHEPLTHFPLAADVSKVPGHLSFLQCIKKTLNATLTCHLAPGHGRSLNRRLRHHSL</sequence>
<dbReference type="EMBL" id="OZ035836">
    <property type="protein sequence ID" value="CAL1579488.1"/>
    <property type="molecule type" value="Genomic_DNA"/>
</dbReference>
<dbReference type="Proteomes" id="UP001497482">
    <property type="component" value="Chromosome 14"/>
</dbReference>
<accession>A0AAV2JTB5</accession>
<keyword evidence="2" id="KW-1185">Reference proteome</keyword>
<name>A0AAV2JTB5_KNICA</name>
<gene>
    <name evidence="1" type="ORF">KC01_LOCUS10534</name>
</gene>
<dbReference type="AlphaFoldDB" id="A0AAV2JTB5"/>
<proteinExistence type="predicted"/>
<evidence type="ECO:0000313" key="2">
    <source>
        <dbReference type="Proteomes" id="UP001497482"/>
    </source>
</evidence>
<protein>
    <submittedName>
        <fullName evidence="1">Uncharacterized protein</fullName>
    </submittedName>
</protein>
<evidence type="ECO:0000313" key="1">
    <source>
        <dbReference type="EMBL" id="CAL1579488.1"/>
    </source>
</evidence>
<reference evidence="1 2" key="1">
    <citation type="submission" date="2024-04" db="EMBL/GenBank/DDBJ databases">
        <authorList>
            <person name="Waldvogel A.-M."/>
            <person name="Schoenle A."/>
        </authorList>
    </citation>
    <scope>NUCLEOTIDE SEQUENCE [LARGE SCALE GENOMIC DNA]</scope>
</reference>